<dbReference type="GO" id="GO:0016491">
    <property type="term" value="F:oxidoreductase activity"/>
    <property type="evidence" value="ECO:0007669"/>
    <property type="project" value="UniProtKB-KW"/>
</dbReference>
<protein>
    <submittedName>
        <fullName evidence="3">NAD(P)-binding protein</fullName>
    </submittedName>
</protein>
<dbReference type="PRINTS" id="PR00081">
    <property type="entry name" value="GDHRDH"/>
</dbReference>
<comment type="similarity">
    <text evidence="1">Belongs to the short-chain dehydrogenases/reductases (SDR) family.</text>
</comment>
<dbReference type="Proteomes" id="UP000245771">
    <property type="component" value="Unassembled WGS sequence"/>
</dbReference>
<dbReference type="InParanoid" id="A0A316VH15"/>
<dbReference type="Pfam" id="PF00106">
    <property type="entry name" value="adh_short"/>
    <property type="match status" value="1"/>
</dbReference>
<dbReference type="GeneID" id="37023337"/>
<dbReference type="PANTHER" id="PTHR24320">
    <property type="entry name" value="RETINOL DEHYDROGENASE"/>
    <property type="match status" value="1"/>
</dbReference>
<gene>
    <name evidence="3" type="ORF">FA14DRAFT_186988</name>
</gene>
<dbReference type="STRING" id="1280837.A0A316VH15"/>
<dbReference type="SUPFAM" id="SSF51735">
    <property type="entry name" value="NAD(P)-binding Rossmann-fold domains"/>
    <property type="match status" value="1"/>
</dbReference>
<keyword evidence="4" id="KW-1185">Reference proteome</keyword>
<evidence type="ECO:0000313" key="3">
    <source>
        <dbReference type="EMBL" id="PWN36810.1"/>
    </source>
</evidence>
<name>A0A316VH15_9BASI</name>
<dbReference type="OrthoDB" id="542013at2759"/>
<dbReference type="PANTHER" id="PTHR24320:SF152">
    <property type="entry name" value="SHORT-CHAIN DEHYDROGENASE_REDUCTASE FAMILY PROTEIN"/>
    <property type="match status" value="1"/>
</dbReference>
<dbReference type="InterPro" id="IPR036291">
    <property type="entry name" value="NAD(P)-bd_dom_sf"/>
</dbReference>
<dbReference type="EMBL" id="KZ819602">
    <property type="protein sequence ID" value="PWN36810.1"/>
    <property type="molecule type" value="Genomic_DNA"/>
</dbReference>
<organism evidence="3 4">
    <name type="scientific">Meira miltonrushii</name>
    <dbReference type="NCBI Taxonomy" id="1280837"/>
    <lineage>
        <taxon>Eukaryota</taxon>
        <taxon>Fungi</taxon>
        <taxon>Dikarya</taxon>
        <taxon>Basidiomycota</taxon>
        <taxon>Ustilaginomycotina</taxon>
        <taxon>Exobasidiomycetes</taxon>
        <taxon>Exobasidiales</taxon>
        <taxon>Brachybasidiaceae</taxon>
        <taxon>Meira</taxon>
    </lineage>
</organism>
<dbReference type="AlphaFoldDB" id="A0A316VH15"/>
<keyword evidence="2" id="KW-0560">Oxidoreductase</keyword>
<dbReference type="RefSeq" id="XP_025357112.1">
    <property type="nucleotide sequence ID" value="XM_025501556.1"/>
</dbReference>
<reference evidence="3 4" key="1">
    <citation type="journal article" date="2018" name="Mol. Biol. Evol.">
        <title>Broad Genomic Sampling Reveals a Smut Pathogenic Ancestry of the Fungal Clade Ustilaginomycotina.</title>
        <authorList>
            <person name="Kijpornyongpan T."/>
            <person name="Mondo S.J."/>
            <person name="Barry K."/>
            <person name="Sandor L."/>
            <person name="Lee J."/>
            <person name="Lipzen A."/>
            <person name="Pangilinan J."/>
            <person name="LaButti K."/>
            <person name="Hainaut M."/>
            <person name="Henrissat B."/>
            <person name="Grigoriev I.V."/>
            <person name="Spatafora J.W."/>
            <person name="Aime M.C."/>
        </authorList>
    </citation>
    <scope>NUCLEOTIDE SEQUENCE [LARGE SCALE GENOMIC DNA]</scope>
    <source>
        <strain evidence="3 4">MCA 3882</strain>
    </source>
</reference>
<dbReference type="InterPro" id="IPR002347">
    <property type="entry name" value="SDR_fam"/>
</dbReference>
<proteinExistence type="inferred from homology"/>
<sequence>MASTSTLTPALPPTANLKHDFTLARLLCSYVYAAFSALFTKLSSLFCSIGRSPGPQIPWPKRRVGDTDDYEELYFPLSDTITIVTGANSGVGYEIAKAHFRKGSTVILACRDLERGDNAVRTILQEEGLPESDVENECLQVLVCDTSSLESVRAFARCFKAVFKGKKIDFLFLNAGICQKPYNIDRFTSEGLEYMYATNFLGHFLLTGLLSSSFSKDVRIISTSALAASHATFDPQLLARRPNNHEQTLEVGFHTVKRHPILARIFSLTPLDVFHIYGQGKAMQIAFSNTLQNRFDQSARSKNATNHKFTAAFHPGVVATNIFKGFYTPDQKHGAQTGLWLAHTFDARPGAFYDRAKELTLPWYKSYDQQLADRLWQRWNNDAGLKESDWHF</sequence>
<dbReference type="Gene3D" id="3.40.50.720">
    <property type="entry name" value="NAD(P)-binding Rossmann-like Domain"/>
    <property type="match status" value="1"/>
</dbReference>
<evidence type="ECO:0000256" key="1">
    <source>
        <dbReference type="ARBA" id="ARBA00006484"/>
    </source>
</evidence>
<evidence type="ECO:0000256" key="2">
    <source>
        <dbReference type="ARBA" id="ARBA00023002"/>
    </source>
</evidence>
<evidence type="ECO:0000313" key="4">
    <source>
        <dbReference type="Proteomes" id="UP000245771"/>
    </source>
</evidence>
<accession>A0A316VH15</accession>